<dbReference type="RefSeq" id="WP_184270730.1">
    <property type="nucleotide sequence ID" value="NZ_JACHKY010000004.1"/>
</dbReference>
<dbReference type="InterPro" id="IPR055570">
    <property type="entry name" value="DUF7146"/>
</dbReference>
<protein>
    <recommendedName>
        <fullName evidence="6">Toprim domain-containing protein</fullName>
    </recommendedName>
</protein>
<evidence type="ECO:0000259" key="3">
    <source>
        <dbReference type="Pfam" id="PF23639"/>
    </source>
</evidence>
<dbReference type="CDD" id="cd01029">
    <property type="entry name" value="TOPRIM_primases"/>
    <property type="match status" value="1"/>
</dbReference>
<sequence length="310" mass="32425">MSLRALVAALGGDLYQSGLRANVPAPGHSSNDRSVSLLLDGDRLVIHGFGAADWREVRDHLRGLGLIDAEGRLAGGGLSLVRSSSARPDASARIEAAVRLWEATIPIADGDLCARHLLMRGIETPPDRLADLRRHPAAPVSVFAPASPTRPALVAAIRDPGGRLCAVELVYLEGDGRCARLRLPRKTVGAVPGGAAVRLSPAGAVMVVGEGVMTTLSASARFSLPGWALLSAGNLCRWTSPERVRRVIVAADRGPAGEAAAVRLCRRLRAQGVAASMRQPPTPFGDWNDVAVGRGKAEEEGRGGAPARRG</sequence>
<feature type="region of interest" description="Disordered" evidence="1">
    <location>
        <begin position="276"/>
        <end position="310"/>
    </location>
</feature>
<evidence type="ECO:0000313" key="4">
    <source>
        <dbReference type="EMBL" id="MBB4798728.1"/>
    </source>
</evidence>
<dbReference type="EMBL" id="JACHKY010000004">
    <property type="protein sequence ID" value="MBB4798728.1"/>
    <property type="molecule type" value="Genomic_DNA"/>
</dbReference>
<dbReference type="Pfam" id="PF13362">
    <property type="entry name" value="Toprim_3"/>
    <property type="match status" value="1"/>
</dbReference>
<evidence type="ECO:0008006" key="6">
    <source>
        <dbReference type="Google" id="ProtNLM"/>
    </source>
</evidence>
<dbReference type="InterPro" id="IPR006171">
    <property type="entry name" value="TOPRIM_dom"/>
</dbReference>
<proteinExistence type="predicted"/>
<dbReference type="AlphaFoldDB" id="A0A7W7IQK5"/>
<evidence type="ECO:0000259" key="2">
    <source>
        <dbReference type="Pfam" id="PF13362"/>
    </source>
</evidence>
<feature type="domain" description="DUF7146" evidence="3">
    <location>
        <begin position="92"/>
        <end position="196"/>
    </location>
</feature>
<feature type="domain" description="Toprim" evidence="2">
    <location>
        <begin position="206"/>
        <end position="296"/>
    </location>
</feature>
<dbReference type="InterPro" id="IPR034154">
    <property type="entry name" value="TOPRIM_DnaG/twinkle"/>
</dbReference>
<evidence type="ECO:0000256" key="1">
    <source>
        <dbReference type="SAM" id="MobiDB-lite"/>
    </source>
</evidence>
<name>A0A7W7IQK5_9CAUL</name>
<evidence type="ECO:0000313" key="5">
    <source>
        <dbReference type="Proteomes" id="UP000539957"/>
    </source>
</evidence>
<gene>
    <name evidence="4" type="ORF">HNP32_002482</name>
</gene>
<organism evidence="4 5">
    <name type="scientific">Brevundimonas bullata</name>
    <dbReference type="NCBI Taxonomy" id="13160"/>
    <lineage>
        <taxon>Bacteria</taxon>
        <taxon>Pseudomonadati</taxon>
        <taxon>Pseudomonadota</taxon>
        <taxon>Alphaproteobacteria</taxon>
        <taxon>Caulobacterales</taxon>
        <taxon>Caulobacteraceae</taxon>
        <taxon>Brevundimonas</taxon>
    </lineage>
</organism>
<keyword evidence="5" id="KW-1185">Reference proteome</keyword>
<dbReference type="Proteomes" id="UP000539957">
    <property type="component" value="Unassembled WGS sequence"/>
</dbReference>
<accession>A0A7W7IQK5</accession>
<dbReference type="Pfam" id="PF23639">
    <property type="entry name" value="DUF7146"/>
    <property type="match status" value="1"/>
</dbReference>
<comment type="caution">
    <text evidence="4">The sequence shown here is derived from an EMBL/GenBank/DDBJ whole genome shotgun (WGS) entry which is preliminary data.</text>
</comment>
<reference evidence="4 5" key="1">
    <citation type="submission" date="2020-08" db="EMBL/GenBank/DDBJ databases">
        <title>Functional genomics of gut bacteria from endangered species of beetles.</title>
        <authorList>
            <person name="Carlos-Shanley C."/>
        </authorList>
    </citation>
    <scope>NUCLEOTIDE SEQUENCE [LARGE SCALE GENOMIC DNA]</scope>
    <source>
        <strain evidence="4 5">S00123</strain>
    </source>
</reference>